<accession>A0A087STC3</accession>
<name>A0A087STC3_AUXPR</name>
<sequence>MRQGLPLSAGPCRPPRAQCMAEWTTLQAHLDPDAAQVGMAVAGGQDLARGIHGDHHPRAVQLTLGCGLYSSGRSQERHEAVKMLREGVSG</sequence>
<dbReference type="RefSeq" id="XP_011402026.1">
    <property type="nucleotide sequence ID" value="XM_011403724.1"/>
</dbReference>
<proteinExistence type="predicted"/>
<dbReference type="GeneID" id="23617887"/>
<dbReference type="AlphaFoldDB" id="A0A087STC3"/>
<keyword evidence="2" id="KW-1185">Reference proteome</keyword>
<dbReference type="Proteomes" id="UP000028924">
    <property type="component" value="Unassembled WGS sequence"/>
</dbReference>
<evidence type="ECO:0000313" key="2">
    <source>
        <dbReference type="Proteomes" id="UP000028924"/>
    </source>
</evidence>
<evidence type="ECO:0000313" key="1">
    <source>
        <dbReference type="EMBL" id="KFM28977.1"/>
    </source>
</evidence>
<reference evidence="1 2" key="1">
    <citation type="journal article" date="2014" name="BMC Genomics">
        <title>Oil accumulation mechanisms of the oleaginous microalga Chlorella protothecoides revealed through its genome, transcriptomes, and proteomes.</title>
        <authorList>
            <person name="Gao C."/>
            <person name="Wang Y."/>
            <person name="Shen Y."/>
            <person name="Yan D."/>
            <person name="He X."/>
            <person name="Dai J."/>
            <person name="Wu Q."/>
        </authorList>
    </citation>
    <scope>NUCLEOTIDE SEQUENCE [LARGE SCALE GENOMIC DNA]</scope>
    <source>
        <strain evidence="1 2">0710</strain>
    </source>
</reference>
<dbReference type="KEGG" id="apro:F751_6496"/>
<dbReference type="EMBL" id="KL662185">
    <property type="protein sequence ID" value="KFM28977.1"/>
    <property type="molecule type" value="Genomic_DNA"/>
</dbReference>
<protein>
    <submittedName>
        <fullName evidence="1">Uncharacterized protein</fullName>
    </submittedName>
</protein>
<gene>
    <name evidence="1" type="ORF">F751_6496</name>
</gene>
<organism evidence="1 2">
    <name type="scientific">Auxenochlorella protothecoides</name>
    <name type="common">Green microalga</name>
    <name type="synonym">Chlorella protothecoides</name>
    <dbReference type="NCBI Taxonomy" id="3075"/>
    <lineage>
        <taxon>Eukaryota</taxon>
        <taxon>Viridiplantae</taxon>
        <taxon>Chlorophyta</taxon>
        <taxon>core chlorophytes</taxon>
        <taxon>Trebouxiophyceae</taxon>
        <taxon>Chlorellales</taxon>
        <taxon>Chlorellaceae</taxon>
        <taxon>Auxenochlorella</taxon>
    </lineage>
</organism>